<sequence length="36" mass="4051">MTCYFHHSGPCHPVEHSNACLAVITGWPSEIIRSLR</sequence>
<proteinExistence type="predicted"/>
<dbReference type="AlphaFoldDB" id="A0A0A9BGK4"/>
<evidence type="ECO:0000313" key="1">
    <source>
        <dbReference type="EMBL" id="JAD63074.1"/>
    </source>
</evidence>
<name>A0A0A9BGK4_ARUDO</name>
<reference evidence="1" key="1">
    <citation type="submission" date="2014-09" db="EMBL/GenBank/DDBJ databases">
        <authorList>
            <person name="Magalhaes I.L.F."/>
            <person name="Oliveira U."/>
            <person name="Santos F.R."/>
            <person name="Vidigal T.H.D.A."/>
            <person name="Brescovit A.D."/>
            <person name="Santos A.J."/>
        </authorList>
    </citation>
    <scope>NUCLEOTIDE SEQUENCE</scope>
    <source>
        <tissue evidence="1">Shoot tissue taken approximately 20 cm above the soil surface</tissue>
    </source>
</reference>
<organism evidence="1">
    <name type="scientific">Arundo donax</name>
    <name type="common">Giant reed</name>
    <name type="synonym">Donax arundinaceus</name>
    <dbReference type="NCBI Taxonomy" id="35708"/>
    <lineage>
        <taxon>Eukaryota</taxon>
        <taxon>Viridiplantae</taxon>
        <taxon>Streptophyta</taxon>
        <taxon>Embryophyta</taxon>
        <taxon>Tracheophyta</taxon>
        <taxon>Spermatophyta</taxon>
        <taxon>Magnoliopsida</taxon>
        <taxon>Liliopsida</taxon>
        <taxon>Poales</taxon>
        <taxon>Poaceae</taxon>
        <taxon>PACMAD clade</taxon>
        <taxon>Arundinoideae</taxon>
        <taxon>Arundineae</taxon>
        <taxon>Arundo</taxon>
    </lineage>
</organism>
<protein>
    <submittedName>
        <fullName evidence="1">Uncharacterized protein</fullName>
    </submittedName>
</protein>
<accession>A0A0A9BGK4</accession>
<dbReference type="EMBL" id="GBRH01234821">
    <property type="protein sequence ID" value="JAD63074.1"/>
    <property type="molecule type" value="Transcribed_RNA"/>
</dbReference>
<reference evidence="1" key="2">
    <citation type="journal article" date="2015" name="Data Brief">
        <title>Shoot transcriptome of the giant reed, Arundo donax.</title>
        <authorList>
            <person name="Barrero R.A."/>
            <person name="Guerrero F.D."/>
            <person name="Moolhuijzen P."/>
            <person name="Goolsby J.A."/>
            <person name="Tidwell J."/>
            <person name="Bellgard S.E."/>
            <person name="Bellgard M.I."/>
        </authorList>
    </citation>
    <scope>NUCLEOTIDE SEQUENCE</scope>
    <source>
        <tissue evidence="1">Shoot tissue taken approximately 20 cm above the soil surface</tissue>
    </source>
</reference>